<feature type="region of interest" description="Disordered" evidence="2">
    <location>
        <begin position="260"/>
        <end position="322"/>
    </location>
</feature>
<dbReference type="PROSITE" id="PS00934">
    <property type="entry name" value="GLYOXALASE_I_1"/>
    <property type="match status" value="1"/>
</dbReference>
<dbReference type="GO" id="GO:0046872">
    <property type="term" value="F:metal ion binding"/>
    <property type="evidence" value="ECO:0007669"/>
    <property type="project" value="UniProtKB-KW"/>
</dbReference>
<keyword evidence="1" id="KW-0479">Metal-binding</keyword>
<dbReference type="EMBL" id="JAEHOC010000030">
    <property type="protein sequence ID" value="KAG2429646.1"/>
    <property type="molecule type" value="Genomic_DNA"/>
</dbReference>
<keyword evidence="5" id="KW-1185">Reference proteome</keyword>
<feature type="domain" description="VOC" evidence="3">
    <location>
        <begin position="97"/>
        <end position="213"/>
    </location>
</feature>
<feature type="compositionally biased region" description="Gly residues" evidence="2">
    <location>
        <begin position="424"/>
        <end position="433"/>
    </location>
</feature>
<feature type="compositionally biased region" description="Low complexity" evidence="2">
    <location>
        <begin position="277"/>
        <end position="289"/>
    </location>
</feature>
<dbReference type="InterPro" id="IPR018146">
    <property type="entry name" value="Glyoxalase_1_CS"/>
</dbReference>
<protein>
    <recommendedName>
        <fullName evidence="3">VOC domain-containing protein</fullName>
    </recommendedName>
</protein>
<feature type="compositionally biased region" description="Low complexity" evidence="2">
    <location>
        <begin position="313"/>
        <end position="322"/>
    </location>
</feature>
<dbReference type="PANTHER" id="PTHR40280:SF1">
    <property type="entry name" value="VOC DOMAIN-CONTAINING PROTEIN"/>
    <property type="match status" value="1"/>
</dbReference>
<evidence type="ECO:0000313" key="5">
    <source>
        <dbReference type="Proteomes" id="UP000650467"/>
    </source>
</evidence>
<accession>A0A835SPX1</accession>
<comment type="caution">
    <text evidence="4">The sequence shown here is derived from an EMBL/GenBank/DDBJ whole genome shotgun (WGS) entry which is preliminary data.</text>
</comment>
<feature type="region of interest" description="Disordered" evidence="2">
    <location>
        <begin position="1"/>
        <end position="77"/>
    </location>
</feature>
<dbReference type="InterPro" id="IPR029068">
    <property type="entry name" value="Glyas_Bleomycin-R_OHBP_Dase"/>
</dbReference>
<dbReference type="OrthoDB" id="410751at2759"/>
<evidence type="ECO:0000256" key="2">
    <source>
        <dbReference type="SAM" id="MobiDB-lite"/>
    </source>
</evidence>
<reference evidence="4" key="1">
    <citation type="journal article" date="2020" name="bioRxiv">
        <title>Comparative genomics of Chlamydomonas.</title>
        <authorList>
            <person name="Craig R.J."/>
            <person name="Hasan A.R."/>
            <person name="Ness R.W."/>
            <person name="Keightley P.D."/>
        </authorList>
    </citation>
    <scope>NUCLEOTIDE SEQUENCE</scope>
    <source>
        <strain evidence="4">SAG 7.73</strain>
    </source>
</reference>
<dbReference type="AlphaFoldDB" id="A0A835SPX1"/>
<organism evidence="4 5">
    <name type="scientific">Chlamydomonas incerta</name>
    <dbReference type="NCBI Taxonomy" id="51695"/>
    <lineage>
        <taxon>Eukaryota</taxon>
        <taxon>Viridiplantae</taxon>
        <taxon>Chlorophyta</taxon>
        <taxon>core chlorophytes</taxon>
        <taxon>Chlorophyceae</taxon>
        <taxon>CS clade</taxon>
        <taxon>Chlamydomonadales</taxon>
        <taxon>Chlamydomonadaceae</taxon>
        <taxon>Chlamydomonas</taxon>
    </lineage>
</organism>
<name>A0A835SPX1_CHLIN</name>
<feature type="compositionally biased region" description="Gly residues" evidence="2">
    <location>
        <begin position="290"/>
        <end position="312"/>
    </location>
</feature>
<dbReference type="SUPFAM" id="SSF54593">
    <property type="entry name" value="Glyoxalase/Bleomycin resistance protein/Dihydroxybiphenyl dioxygenase"/>
    <property type="match status" value="1"/>
</dbReference>
<proteinExistence type="predicted"/>
<feature type="compositionally biased region" description="Low complexity" evidence="2">
    <location>
        <begin position="260"/>
        <end position="269"/>
    </location>
</feature>
<sequence>MTPTDPGAAPTAATAATVSAASPALPSFPLFPRELEHGRVNPPAYGPDASAGLSGLNLGSGSSGGGSGSSRAETERERAREEQWLQWHCQDVGNVIGLEHINLEVPDLEVARLFYGEGLGLTADPGTTAAQRGGSHVMWYNCGKQQFHIARGAKAQRLPPGSVVGLVLPDVGAAAERLEAVKSLLGDVSLTYAKGDTLEAVDPYGNCFAVHRSLPYFPGRAGVAYLQLPCLPGTAVGIAQFYATRVGARCRVGTSSSTPSSYPYASAPASPAPPAPASSAPHGAPHSGGNSSGGGGGGDGGQRGAAPGGSGTGRTRASSTWGHAGPMRAEVWLGPGQKLVFVEQASLGQLSDQAVAGLFDGWHVALYVADFSRTYAAVHHPDRAPWNDHPYRDRYHCLDDALRNRQFRFQDITGAHPAADSGSGSQGAGTGHGDGGDGDGEGGADGGGGERLLYRISHEVRSLHHPLYARPLYNRELGFV</sequence>
<dbReference type="PROSITE" id="PS51819">
    <property type="entry name" value="VOC"/>
    <property type="match status" value="1"/>
</dbReference>
<dbReference type="GO" id="GO:0004462">
    <property type="term" value="F:lactoylglutathione lyase activity"/>
    <property type="evidence" value="ECO:0007669"/>
    <property type="project" value="InterPro"/>
</dbReference>
<dbReference type="Proteomes" id="UP000650467">
    <property type="component" value="Unassembled WGS sequence"/>
</dbReference>
<dbReference type="InterPro" id="IPR037523">
    <property type="entry name" value="VOC_core"/>
</dbReference>
<evidence type="ECO:0000259" key="3">
    <source>
        <dbReference type="PROSITE" id="PS51819"/>
    </source>
</evidence>
<dbReference type="Gene3D" id="3.10.180.10">
    <property type="entry name" value="2,3-Dihydroxybiphenyl 1,2-Dioxygenase, domain 1"/>
    <property type="match status" value="1"/>
</dbReference>
<feature type="region of interest" description="Disordered" evidence="2">
    <location>
        <begin position="414"/>
        <end position="449"/>
    </location>
</feature>
<dbReference type="PANTHER" id="PTHR40280">
    <property type="entry name" value="BLR6907 PROTEIN"/>
    <property type="match status" value="1"/>
</dbReference>
<feature type="compositionally biased region" description="Low complexity" evidence="2">
    <location>
        <begin position="1"/>
        <end position="27"/>
    </location>
</feature>
<feature type="compositionally biased region" description="Low complexity" evidence="2">
    <location>
        <begin position="50"/>
        <end position="60"/>
    </location>
</feature>
<evidence type="ECO:0000313" key="4">
    <source>
        <dbReference type="EMBL" id="KAG2429646.1"/>
    </source>
</evidence>
<gene>
    <name evidence="4" type="ORF">HXX76_010874</name>
</gene>
<evidence type="ECO:0000256" key="1">
    <source>
        <dbReference type="ARBA" id="ARBA00022723"/>
    </source>
</evidence>